<feature type="compositionally biased region" description="Low complexity" evidence="7">
    <location>
        <begin position="203"/>
        <end position="221"/>
    </location>
</feature>
<dbReference type="InterPro" id="IPR036364">
    <property type="entry name" value="SEA_dom_sf"/>
</dbReference>
<sequence length="747" mass="83893">MRLLLLVVALGLCAAVNSRPSKKDKKEKVVDESDKELIRVARGDVDEDEVPQRIAAHKAKKRSTEIVINKRTKRAAEEDAFFQALLTRSADRKQEKKRSFDEGADNTGYIIRDDWKGDSKISDADRQELENLFNAINSPDDGGEEKLEETRSLKPGFEGKVQQFIEWLMSQPPDKFTQSISHILDVERSLTKMFYDGQKSETQEQQSQQQDAGNTNNATQTQGNCERKCFTLQLGNTECKIICDPPVIEQPSQSQVSMYPQQAIYGQSQQYPYVGQMQTTPGQMYADFAQAQQYSSPVALPAISAKPSPVQEGCVGRSCDQSRKENSDSSSDKAKHQKEQDKLAPKPSKASAPYTIQTPGGTIIMDPVKITTDPQPQIPMAPMVPGQIPMASPQQPFGMPQVPQTPLPQASQSPQIPYSVTIAGLAAPQPQPQPQLPPPVLAPFYKPMPNDCKDYSKPRCQVFLDWPTDEKNKLKASLRFKQNWHSDYRRPSSTKYRIFSTEVEKAIKDVYSLDPNFKSVRVTSLSDEDMKVAANFELDFIQPEDKALKRLADAITNNYLQSMPVFKNTLLRDGLTHHHRSIVVTQKELDAVPKVKVESSRKQQDEILSTESRTYVGCFRDRKPGRDLPKQFTKYEMTPEWCVGKCKLAGYSFAGLQYGYLCFCGNKYGKYGKADNSECSSLCFGDKTRNCGAFWHNSIFAVDGEKHEDSIDNDKEDDQEESGSGDSVHENEEKDSKKFELLSGVST</sequence>
<comment type="caution">
    <text evidence="11">The sequence shown here is derived from an EMBL/GenBank/DDBJ whole genome shotgun (WGS) entry which is preliminary data.</text>
</comment>
<keyword evidence="5" id="KW-0472">Membrane</keyword>
<evidence type="ECO:0000256" key="5">
    <source>
        <dbReference type="ARBA" id="ARBA00023136"/>
    </source>
</evidence>
<keyword evidence="12" id="KW-1185">Reference proteome</keyword>
<dbReference type="PANTHER" id="PTHR24269">
    <property type="entry name" value="KREMEN PROTEIN"/>
    <property type="match status" value="1"/>
</dbReference>
<keyword evidence="2" id="KW-0812">Transmembrane</keyword>
<dbReference type="InterPro" id="IPR002889">
    <property type="entry name" value="WSC_carb-bd"/>
</dbReference>
<evidence type="ECO:0000259" key="9">
    <source>
        <dbReference type="PROSITE" id="PS50024"/>
    </source>
</evidence>
<dbReference type="InterPro" id="IPR000082">
    <property type="entry name" value="SEA_dom"/>
</dbReference>
<feature type="compositionally biased region" description="Basic and acidic residues" evidence="7">
    <location>
        <begin position="320"/>
        <end position="344"/>
    </location>
</feature>
<feature type="domain" description="WSC" evidence="10">
    <location>
        <begin position="612"/>
        <end position="703"/>
    </location>
</feature>
<protein>
    <submittedName>
        <fullName evidence="11">Kremen protein 1</fullName>
    </submittedName>
</protein>
<feature type="region of interest" description="Disordered" evidence="7">
    <location>
        <begin position="309"/>
        <end position="367"/>
    </location>
</feature>
<dbReference type="GO" id="GO:0005886">
    <property type="term" value="C:plasma membrane"/>
    <property type="evidence" value="ECO:0007669"/>
    <property type="project" value="TreeGrafter"/>
</dbReference>
<evidence type="ECO:0000256" key="7">
    <source>
        <dbReference type="SAM" id="MobiDB-lite"/>
    </source>
</evidence>
<name>A0AAD9QQ70_ACRCE</name>
<gene>
    <name evidence="11" type="ORF">P5673_011294</name>
</gene>
<keyword evidence="4" id="KW-1133">Transmembrane helix</keyword>
<evidence type="ECO:0000256" key="2">
    <source>
        <dbReference type="ARBA" id="ARBA00022692"/>
    </source>
</evidence>
<feature type="region of interest" description="Disordered" evidence="7">
    <location>
        <begin position="706"/>
        <end position="747"/>
    </location>
</feature>
<keyword evidence="6" id="KW-0325">Glycoprotein</keyword>
<dbReference type="Pfam" id="PF01822">
    <property type="entry name" value="WSC"/>
    <property type="match status" value="1"/>
</dbReference>
<dbReference type="EMBL" id="JARQWQ010000020">
    <property type="protein sequence ID" value="KAK2565329.1"/>
    <property type="molecule type" value="Genomic_DNA"/>
</dbReference>
<evidence type="ECO:0000256" key="3">
    <source>
        <dbReference type="ARBA" id="ARBA00022729"/>
    </source>
</evidence>
<dbReference type="Proteomes" id="UP001249851">
    <property type="component" value="Unassembled WGS sequence"/>
</dbReference>
<proteinExistence type="predicted"/>
<feature type="compositionally biased region" description="Acidic residues" evidence="7">
    <location>
        <begin position="714"/>
        <end position="723"/>
    </location>
</feature>
<evidence type="ECO:0000256" key="8">
    <source>
        <dbReference type="SAM" id="SignalP"/>
    </source>
</evidence>
<dbReference type="Pfam" id="PF01390">
    <property type="entry name" value="SEA"/>
    <property type="match status" value="1"/>
</dbReference>
<evidence type="ECO:0000313" key="11">
    <source>
        <dbReference type="EMBL" id="KAK2565329.1"/>
    </source>
</evidence>
<dbReference type="SUPFAM" id="SSF82671">
    <property type="entry name" value="SEA domain"/>
    <property type="match status" value="1"/>
</dbReference>
<organism evidence="11 12">
    <name type="scientific">Acropora cervicornis</name>
    <name type="common">Staghorn coral</name>
    <dbReference type="NCBI Taxonomy" id="6130"/>
    <lineage>
        <taxon>Eukaryota</taxon>
        <taxon>Metazoa</taxon>
        <taxon>Cnidaria</taxon>
        <taxon>Anthozoa</taxon>
        <taxon>Hexacorallia</taxon>
        <taxon>Scleractinia</taxon>
        <taxon>Astrocoeniina</taxon>
        <taxon>Acroporidae</taxon>
        <taxon>Acropora</taxon>
    </lineage>
</organism>
<feature type="chain" id="PRO_5041897795" evidence="8">
    <location>
        <begin position="19"/>
        <end position="747"/>
    </location>
</feature>
<dbReference type="InterPro" id="IPR051836">
    <property type="entry name" value="Kremen_rcpt"/>
</dbReference>
<comment type="subcellular location">
    <subcellularLocation>
        <location evidence="1">Membrane</location>
        <topology evidence="1">Single-pass membrane protein</topology>
    </subcellularLocation>
</comment>
<feature type="domain" description="SEA" evidence="9">
    <location>
        <begin position="470"/>
        <end position="577"/>
    </location>
</feature>
<feature type="region of interest" description="Disordered" evidence="7">
    <location>
        <begin position="198"/>
        <end position="221"/>
    </location>
</feature>
<dbReference type="PROSITE" id="PS51212">
    <property type="entry name" value="WSC"/>
    <property type="match status" value="1"/>
</dbReference>
<accession>A0AAD9QQ70</accession>
<evidence type="ECO:0000256" key="4">
    <source>
        <dbReference type="ARBA" id="ARBA00022989"/>
    </source>
</evidence>
<dbReference type="PROSITE" id="PS50024">
    <property type="entry name" value="SEA"/>
    <property type="match status" value="1"/>
</dbReference>
<evidence type="ECO:0000256" key="1">
    <source>
        <dbReference type="ARBA" id="ARBA00004167"/>
    </source>
</evidence>
<evidence type="ECO:0000259" key="10">
    <source>
        <dbReference type="PROSITE" id="PS51212"/>
    </source>
</evidence>
<dbReference type="SMART" id="SM00321">
    <property type="entry name" value="WSC"/>
    <property type="match status" value="1"/>
</dbReference>
<feature type="signal peptide" evidence="8">
    <location>
        <begin position="1"/>
        <end position="18"/>
    </location>
</feature>
<feature type="compositionally biased region" description="Basic and acidic residues" evidence="7">
    <location>
        <begin position="727"/>
        <end position="740"/>
    </location>
</feature>
<reference evidence="11" key="2">
    <citation type="journal article" date="2023" name="Science">
        <title>Genomic signatures of disease resistance in endangered staghorn corals.</title>
        <authorList>
            <person name="Vollmer S.V."/>
            <person name="Selwyn J.D."/>
            <person name="Despard B.A."/>
            <person name="Roesel C.L."/>
        </authorList>
    </citation>
    <scope>NUCLEOTIDE SEQUENCE</scope>
    <source>
        <strain evidence="11">K2</strain>
    </source>
</reference>
<evidence type="ECO:0000313" key="12">
    <source>
        <dbReference type="Proteomes" id="UP001249851"/>
    </source>
</evidence>
<reference evidence="11" key="1">
    <citation type="journal article" date="2023" name="G3 (Bethesda)">
        <title>Whole genome assembly and annotation of the endangered Caribbean coral Acropora cervicornis.</title>
        <authorList>
            <person name="Selwyn J.D."/>
            <person name="Vollmer S.V."/>
        </authorList>
    </citation>
    <scope>NUCLEOTIDE SEQUENCE</scope>
    <source>
        <strain evidence="11">K2</strain>
    </source>
</reference>
<keyword evidence="3 8" id="KW-0732">Signal</keyword>
<dbReference type="PANTHER" id="PTHR24269:SF16">
    <property type="entry name" value="PROTEIN SLG1"/>
    <property type="match status" value="1"/>
</dbReference>
<dbReference type="AlphaFoldDB" id="A0AAD9QQ70"/>
<dbReference type="Gene3D" id="3.30.70.960">
    <property type="entry name" value="SEA domain"/>
    <property type="match status" value="1"/>
</dbReference>
<evidence type="ECO:0000256" key="6">
    <source>
        <dbReference type="ARBA" id="ARBA00023180"/>
    </source>
</evidence>